<sequence>MNEAGRQSDGADTTVCDPETLADLADVFGQERLAYLLGGLDDEIVLRLERTTEDAVGLGANAHALVSVSGTLGFASLSRACMALERACLDGGDLAGPLQDAQAEAARARPVIAKLRAGSA</sequence>
<dbReference type="Gene3D" id="1.20.120.160">
    <property type="entry name" value="HPT domain"/>
    <property type="match status" value="1"/>
</dbReference>
<reference evidence="3" key="1">
    <citation type="journal article" date="2021" name="Front. Microbiol.">
        <title>Comprehensive Comparative Genomics and Phenotyping of Methylobacterium Species.</title>
        <authorList>
            <person name="Alessa O."/>
            <person name="Ogura Y."/>
            <person name="Fujitani Y."/>
            <person name="Takami H."/>
            <person name="Hayashi T."/>
            <person name="Sahin N."/>
            <person name="Tani A."/>
        </authorList>
    </citation>
    <scope>NUCLEOTIDE SEQUENCE</scope>
    <source>
        <strain evidence="3">DSM 23674</strain>
    </source>
</reference>
<accession>A0ABQ4TM61</accession>
<dbReference type="RefSeq" id="WP_147819304.1">
    <property type="nucleotide sequence ID" value="NZ_BPRA01000007.1"/>
</dbReference>
<evidence type="ECO:0000256" key="1">
    <source>
        <dbReference type="ARBA" id="ARBA00023012"/>
    </source>
</evidence>
<proteinExistence type="predicted"/>
<dbReference type="SUPFAM" id="SSF47226">
    <property type="entry name" value="Histidine-containing phosphotransfer domain, HPT domain"/>
    <property type="match status" value="1"/>
</dbReference>
<reference evidence="3" key="2">
    <citation type="submission" date="2021-08" db="EMBL/GenBank/DDBJ databases">
        <authorList>
            <person name="Tani A."/>
            <person name="Ola A."/>
            <person name="Ogura Y."/>
            <person name="Katsura K."/>
            <person name="Hayashi T."/>
        </authorList>
    </citation>
    <scope>NUCLEOTIDE SEQUENCE</scope>
    <source>
        <strain evidence="3">DSM 23674</strain>
    </source>
</reference>
<gene>
    <name evidence="3" type="ORF">EKPJFOCH_1665</name>
</gene>
<evidence type="ECO:0000259" key="2">
    <source>
        <dbReference type="Pfam" id="PF01627"/>
    </source>
</evidence>
<name>A0ABQ4TM61_9HYPH</name>
<organism evidence="3 4">
    <name type="scientific">Methylobacterium thuringiense</name>
    <dbReference type="NCBI Taxonomy" id="1003091"/>
    <lineage>
        <taxon>Bacteria</taxon>
        <taxon>Pseudomonadati</taxon>
        <taxon>Pseudomonadota</taxon>
        <taxon>Alphaproteobacteria</taxon>
        <taxon>Hyphomicrobiales</taxon>
        <taxon>Methylobacteriaceae</taxon>
        <taxon>Methylobacterium</taxon>
    </lineage>
</organism>
<dbReference type="Pfam" id="PF01627">
    <property type="entry name" value="Hpt"/>
    <property type="match status" value="1"/>
</dbReference>
<keyword evidence="4" id="KW-1185">Reference proteome</keyword>
<dbReference type="Proteomes" id="UP001055101">
    <property type="component" value="Unassembled WGS sequence"/>
</dbReference>
<dbReference type="InterPro" id="IPR008207">
    <property type="entry name" value="Sig_transdc_His_kin_Hpt_dom"/>
</dbReference>
<keyword evidence="1" id="KW-0902">Two-component regulatory system</keyword>
<dbReference type="EMBL" id="BPRA01000007">
    <property type="protein sequence ID" value="GJE55177.1"/>
    <property type="molecule type" value="Genomic_DNA"/>
</dbReference>
<comment type="caution">
    <text evidence="3">The sequence shown here is derived from an EMBL/GenBank/DDBJ whole genome shotgun (WGS) entry which is preliminary data.</text>
</comment>
<protein>
    <recommendedName>
        <fullName evidence="2">HPt domain-containing protein</fullName>
    </recommendedName>
</protein>
<evidence type="ECO:0000313" key="4">
    <source>
        <dbReference type="Proteomes" id="UP001055101"/>
    </source>
</evidence>
<feature type="domain" description="HPt" evidence="2">
    <location>
        <begin position="44"/>
        <end position="106"/>
    </location>
</feature>
<evidence type="ECO:0000313" key="3">
    <source>
        <dbReference type="EMBL" id="GJE55177.1"/>
    </source>
</evidence>
<dbReference type="InterPro" id="IPR036641">
    <property type="entry name" value="HPT_dom_sf"/>
</dbReference>